<dbReference type="Pfam" id="PF00931">
    <property type="entry name" value="NB-ARC"/>
    <property type="match status" value="1"/>
</dbReference>
<dbReference type="SMART" id="SM00255">
    <property type="entry name" value="TIR"/>
    <property type="match status" value="1"/>
</dbReference>
<keyword evidence="3" id="KW-0520">NAD</keyword>
<dbReference type="SUPFAM" id="SSF52540">
    <property type="entry name" value="P-loop containing nucleoside triphosphate hydrolases"/>
    <property type="match status" value="1"/>
</dbReference>
<feature type="domain" description="TIR" evidence="5">
    <location>
        <begin position="100"/>
        <end position="257"/>
    </location>
</feature>
<dbReference type="InterPro" id="IPR001611">
    <property type="entry name" value="Leu-rich_rpt"/>
</dbReference>
<sequence length="1236" mass="139235">MDRRRDDRDDNGDEEEQLALTPSRPSKRQKKLLISSNDLLILPTKLYDWLRHKFIHPLLFPPPSPFPTPSSSSSSSSSFSSLDLIPFNNNSSSAPGSGSSKYDVFISFRGADVRNSFLSHLHHHLNDLRKLEVYKDDVDLERGEQISPSLLLAIQRSDVYIVILSPKYTDSPWCLEELEEILRCTKLHGRRVIPVFYGVDPSEVESQKLPSSGSAEEIRSWRSALREIANLSGFDSQVTRPETKLVEEITKAVFIAIRAGSQMVKFSSYSASRGLVGVERRIQHIQRLLCSDERANLTIGLWGMAGIGKTALAKAFYDLFSCQFETCYFFSDFADEIASRLSLQPFGNLQSDFFSKLLRDDENGRAVGTLSYDLMLNRLGRMKALVVIDDVGNDVGNIVRLKDLLNGQYCDLFGAGSVVIMTSRNQQLLKSVCHHVYEVKGLDDAEAFRLFCMHAFKGNDPQSEYMEMALRAAKYVDGNPLAIVVLGAHLRGRDLEFWDRELGALQDNLNPVVETVLRRSYDGLRPAEKVVFLDLACFYDNEGIRYLEILEEMSSDGGNVNLITNLVDKSLVNVFAEDGGVFATMPSLLRDLGKSIVNEQLQIEKRTRLWKPRDLYYLFRANKGTQSIEGILNKTVGKFDCSTCIQADAFEKMENLRVLVIEGDDRYLSLSEDGLKCLPNALRILEWRYFPSKYLPPQFSAENLVTLDLCRSKIEQLWECECNVDLGNLKFLFLAGSRSLVKLPNLSSAKRLKVIDLASCASLVELPTSILDLPKLEELDVRECINLKLDSLENHANSSREHNTGHSTFLPNLKKLNLSRTSIQQVPDFICRLHIVELLCDDCPELTEFPELTDFPVIPSLEKLVLTGSSIQEMVEFEKLTELKHLNLSNNKQLVLFAGDFSKLKSLEKIELDGCCKLSGLPDSIGHLVRLPKLSLRGCKSLASLPDTIHKLIHLDALDLVGCDQLRHLPELPSCLRNLDAQGCKSLQTLSIGIVEKLDFTNTTWSFAQCWKLDPGVCSKLVDKFAQDSVRVSQRSSLLLPVKWCTMGSNDSNNNKIVTAKLRGQPWKPKSTIFCALVNSPDPLLINQDDKFLVEWHVECVMLNNKDSAGPEVVVSSCYWKSFRECGDPKEEERHPNGHFLVWSTSGPLVDGENADDGSTLKFFFRHSYKTKDGSRTLNLIRNGRVIPVYDDRVVTNEENDDGEEDDDESPNDRLQGLYDQLCAHPPSMNYLAEET</sequence>
<dbReference type="Pfam" id="PF01582">
    <property type="entry name" value="TIR"/>
    <property type="match status" value="1"/>
</dbReference>
<evidence type="ECO:0000256" key="2">
    <source>
        <dbReference type="ARBA" id="ARBA00022737"/>
    </source>
</evidence>
<dbReference type="PANTHER" id="PTHR11017">
    <property type="entry name" value="LEUCINE-RICH REPEAT-CONTAINING PROTEIN"/>
    <property type="match status" value="1"/>
</dbReference>
<dbReference type="Gene3D" id="3.40.50.300">
    <property type="entry name" value="P-loop containing nucleotide triphosphate hydrolases"/>
    <property type="match status" value="1"/>
</dbReference>
<dbReference type="PANTHER" id="PTHR11017:SF479">
    <property type="entry name" value="DISEASE RESISTANCE PROTEIN (TIR-NBS-LRR CLASS) FAMILY"/>
    <property type="match status" value="1"/>
</dbReference>
<feature type="region of interest" description="Disordered" evidence="4">
    <location>
        <begin position="1193"/>
        <end position="1215"/>
    </location>
</feature>
<dbReference type="GO" id="GO:0006952">
    <property type="term" value="P:defense response"/>
    <property type="evidence" value="ECO:0007669"/>
    <property type="project" value="InterPro"/>
</dbReference>
<dbReference type="AlphaFoldDB" id="A0AAV0IGZ5"/>
<protein>
    <recommendedName>
        <fullName evidence="5">TIR domain-containing protein</fullName>
    </recommendedName>
</protein>
<feature type="region of interest" description="Disordered" evidence="4">
    <location>
        <begin position="1"/>
        <end position="26"/>
    </location>
</feature>
<dbReference type="FunFam" id="3.40.50.10140:FF:000007">
    <property type="entry name" value="Disease resistance protein (TIR-NBS-LRR class)"/>
    <property type="match status" value="1"/>
</dbReference>
<dbReference type="InterPro" id="IPR058192">
    <property type="entry name" value="WHD_ROQ1-like"/>
</dbReference>
<evidence type="ECO:0000259" key="5">
    <source>
        <dbReference type="PROSITE" id="PS50104"/>
    </source>
</evidence>
<feature type="compositionally biased region" description="Acidic residues" evidence="4">
    <location>
        <begin position="1198"/>
        <end position="1210"/>
    </location>
</feature>
<organism evidence="6 7">
    <name type="scientific">Linum tenue</name>
    <dbReference type="NCBI Taxonomy" id="586396"/>
    <lineage>
        <taxon>Eukaryota</taxon>
        <taxon>Viridiplantae</taxon>
        <taxon>Streptophyta</taxon>
        <taxon>Embryophyta</taxon>
        <taxon>Tracheophyta</taxon>
        <taxon>Spermatophyta</taxon>
        <taxon>Magnoliopsida</taxon>
        <taxon>eudicotyledons</taxon>
        <taxon>Gunneridae</taxon>
        <taxon>Pentapetalae</taxon>
        <taxon>rosids</taxon>
        <taxon>fabids</taxon>
        <taxon>Malpighiales</taxon>
        <taxon>Linaceae</taxon>
        <taxon>Linum</taxon>
    </lineage>
</organism>
<dbReference type="SUPFAM" id="SSF52058">
    <property type="entry name" value="L domain-like"/>
    <property type="match status" value="1"/>
</dbReference>
<dbReference type="PROSITE" id="PS50104">
    <property type="entry name" value="TIR"/>
    <property type="match status" value="1"/>
</dbReference>
<dbReference type="Pfam" id="PF13855">
    <property type="entry name" value="LRR_8"/>
    <property type="match status" value="1"/>
</dbReference>
<name>A0AAV0IGZ5_9ROSI</name>
<dbReference type="InterPro" id="IPR042197">
    <property type="entry name" value="Apaf_helical"/>
</dbReference>
<dbReference type="InterPro" id="IPR027417">
    <property type="entry name" value="P-loop_NTPase"/>
</dbReference>
<dbReference type="Gene3D" id="3.80.10.10">
    <property type="entry name" value="Ribonuclease Inhibitor"/>
    <property type="match status" value="2"/>
</dbReference>
<dbReference type="EMBL" id="CAMGYJ010000003">
    <property type="protein sequence ID" value="CAI0396618.1"/>
    <property type="molecule type" value="Genomic_DNA"/>
</dbReference>
<dbReference type="InterPro" id="IPR035897">
    <property type="entry name" value="Toll_tir_struct_dom_sf"/>
</dbReference>
<evidence type="ECO:0000313" key="7">
    <source>
        <dbReference type="Proteomes" id="UP001154282"/>
    </source>
</evidence>
<dbReference type="InterPro" id="IPR000157">
    <property type="entry name" value="TIR_dom"/>
</dbReference>
<dbReference type="InterPro" id="IPR002182">
    <property type="entry name" value="NB-ARC"/>
</dbReference>
<evidence type="ECO:0000256" key="4">
    <source>
        <dbReference type="SAM" id="MobiDB-lite"/>
    </source>
</evidence>
<dbReference type="InterPro" id="IPR032675">
    <property type="entry name" value="LRR_dom_sf"/>
</dbReference>
<dbReference type="GO" id="GO:0043531">
    <property type="term" value="F:ADP binding"/>
    <property type="evidence" value="ECO:0007669"/>
    <property type="project" value="InterPro"/>
</dbReference>
<evidence type="ECO:0000313" key="6">
    <source>
        <dbReference type="EMBL" id="CAI0396618.1"/>
    </source>
</evidence>
<dbReference type="Gene3D" id="1.10.8.430">
    <property type="entry name" value="Helical domain of apoptotic protease-activating factors"/>
    <property type="match status" value="1"/>
</dbReference>
<evidence type="ECO:0000256" key="3">
    <source>
        <dbReference type="ARBA" id="ARBA00023027"/>
    </source>
</evidence>
<proteinExistence type="predicted"/>
<gene>
    <name evidence="6" type="ORF">LITE_LOCUS9207</name>
</gene>
<reference evidence="6" key="1">
    <citation type="submission" date="2022-08" db="EMBL/GenBank/DDBJ databases">
        <authorList>
            <person name="Gutierrez-Valencia J."/>
        </authorList>
    </citation>
    <scope>NUCLEOTIDE SEQUENCE</scope>
</reference>
<dbReference type="InterPro" id="IPR044974">
    <property type="entry name" value="Disease_R_plants"/>
</dbReference>
<dbReference type="GO" id="GO:0007165">
    <property type="term" value="P:signal transduction"/>
    <property type="evidence" value="ECO:0007669"/>
    <property type="project" value="InterPro"/>
</dbReference>
<dbReference type="Pfam" id="PF23282">
    <property type="entry name" value="WHD_ROQ1"/>
    <property type="match status" value="1"/>
</dbReference>
<keyword evidence="7" id="KW-1185">Reference proteome</keyword>
<accession>A0AAV0IGZ5</accession>
<keyword evidence="1" id="KW-0433">Leucine-rich repeat</keyword>
<comment type="caution">
    <text evidence="6">The sequence shown here is derived from an EMBL/GenBank/DDBJ whole genome shotgun (WGS) entry which is preliminary data.</text>
</comment>
<keyword evidence="2" id="KW-0677">Repeat</keyword>
<dbReference type="Proteomes" id="UP001154282">
    <property type="component" value="Unassembled WGS sequence"/>
</dbReference>
<dbReference type="PRINTS" id="PR00364">
    <property type="entry name" value="DISEASERSIST"/>
</dbReference>
<dbReference type="Gene3D" id="3.40.50.10140">
    <property type="entry name" value="Toll/interleukin-1 receptor homology (TIR) domain"/>
    <property type="match status" value="1"/>
</dbReference>
<evidence type="ECO:0000256" key="1">
    <source>
        <dbReference type="ARBA" id="ARBA00022614"/>
    </source>
</evidence>
<dbReference type="SUPFAM" id="SSF52200">
    <property type="entry name" value="Toll/Interleukin receptor TIR domain"/>
    <property type="match status" value="1"/>
</dbReference>